<dbReference type="SUPFAM" id="SSF56672">
    <property type="entry name" value="DNA/RNA polymerases"/>
    <property type="match status" value="1"/>
</dbReference>
<dbReference type="Proteomes" id="UP001558613">
    <property type="component" value="Unassembled WGS sequence"/>
</dbReference>
<sequence>MNIHKGLFRYHRLAYGVSTSPAVFQHTMDQILQGIDDVVCFMVDIWCQHQMRKHILQYCISLTYKADDHRKDKLKDKLLGNLFVSYGLPKVLVLDNGPQFMEFEQFLKGNGVCPVLSLPYHPTSNGAAERAVQTFKKAWTRMQSQLVSPSQRLARFVFTYRNTPHTVTEHTPAVLFLKRQSRTHLSLIKPDVSDVVSKHQLQQQKVNDKKSKSLRAFSLRKRVFVRDFRHPKKL</sequence>
<dbReference type="PANTHER" id="PTHR37984:SF10">
    <property type="entry name" value="RIBONUCLEASE H"/>
    <property type="match status" value="1"/>
</dbReference>
<keyword evidence="3" id="KW-1185">Reference proteome</keyword>
<dbReference type="InterPro" id="IPR001584">
    <property type="entry name" value="Integrase_cat-core"/>
</dbReference>
<dbReference type="SUPFAM" id="SSF53098">
    <property type="entry name" value="Ribonuclease H-like"/>
    <property type="match status" value="1"/>
</dbReference>
<dbReference type="InterPro" id="IPR043502">
    <property type="entry name" value="DNA/RNA_pol_sf"/>
</dbReference>
<evidence type="ECO:0000313" key="2">
    <source>
        <dbReference type="EMBL" id="KAL1265192.1"/>
    </source>
</evidence>
<feature type="domain" description="Integrase catalytic" evidence="1">
    <location>
        <begin position="78"/>
        <end position="180"/>
    </location>
</feature>
<dbReference type="EMBL" id="JAYMGO010000011">
    <property type="protein sequence ID" value="KAL1265192.1"/>
    <property type="molecule type" value="Genomic_DNA"/>
</dbReference>
<evidence type="ECO:0000313" key="3">
    <source>
        <dbReference type="Proteomes" id="UP001558613"/>
    </source>
</evidence>
<dbReference type="Gene3D" id="3.30.420.10">
    <property type="entry name" value="Ribonuclease H-like superfamily/Ribonuclease H"/>
    <property type="match status" value="1"/>
</dbReference>
<name>A0ABR3MJD6_9TELE</name>
<dbReference type="PROSITE" id="PS50994">
    <property type="entry name" value="INTEGRASE"/>
    <property type="match status" value="1"/>
</dbReference>
<evidence type="ECO:0000259" key="1">
    <source>
        <dbReference type="PROSITE" id="PS50994"/>
    </source>
</evidence>
<organism evidence="2 3">
    <name type="scientific">Cirrhinus molitorella</name>
    <name type="common">mud carp</name>
    <dbReference type="NCBI Taxonomy" id="172907"/>
    <lineage>
        <taxon>Eukaryota</taxon>
        <taxon>Metazoa</taxon>
        <taxon>Chordata</taxon>
        <taxon>Craniata</taxon>
        <taxon>Vertebrata</taxon>
        <taxon>Euteleostomi</taxon>
        <taxon>Actinopterygii</taxon>
        <taxon>Neopterygii</taxon>
        <taxon>Teleostei</taxon>
        <taxon>Ostariophysi</taxon>
        <taxon>Cypriniformes</taxon>
        <taxon>Cyprinidae</taxon>
        <taxon>Labeoninae</taxon>
        <taxon>Labeonini</taxon>
        <taxon>Cirrhinus</taxon>
    </lineage>
</organism>
<dbReference type="InterPro" id="IPR012337">
    <property type="entry name" value="RNaseH-like_sf"/>
</dbReference>
<dbReference type="PANTHER" id="PTHR37984">
    <property type="entry name" value="PROTEIN CBG26694"/>
    <property type="match status" value="1"/>
</dbReference>
<gene>
    <name evidence="2" type="ORF">QQF64_003219</name>
</gene>
<accession>A0ABR3MJD6</accession>
<dbReference type="InterPro" id="IPR050951">
    <property type="entry name" value="Retrovirus_Pol_polyprotein"/>
</dbReference>
<dbReference type="InterPro" id="IPR036397">
    <property type="entry name" value="RNaseH_sf"/>
</dbReference>
<proteinExistence type="predicted"/>
<reference evidence="2 3" key="1">
    <citation type="submission" date="2023-09" db="EMBL/GenBank/DDBJ databases">
        <authorList>
            <person name="Wang M."/>
        </authorList>
    </citation>
    <scope>NUCLEOTIDE SEQUENCE [LARGE SCALE GENOMIC DNA]</scope>
    <source>
        <strain evidence="2">GT-2023</strain>
        <tissue evidence="2">Liver</tissue>
    </source>
</reference>
<comment type="caution">
    <text evidence="2">The sequence shown here is derived from an EMBL/GenBank/DDBJ whole genome shotgun (WGS) entry which is preliminary data.</text>
</comment>
<protein>
    <recommendedName>
        <fullName evidence="1">Integrase catalytic domain-containing protein</fullName>
    </recommendedName>
</protein>